<dbReference type="OrthoDB" id="2402896at2759"/>
<keyword evidence="6" id="KW-0539">Nucleus</keyword>
<dbReference type="GO" id="GO:0005634">
    <property type="term" value="C:nucleus"/>
    <property type="evidence" value="ECO:0007669"/>
    <property type="project" value="UniProtKB-SubCell"/>
</dbReference>
<keyword evidence="3 5" id="KW-0863">Zinc-finger</keyword>
<reference evidence="8" key="1">
    <citation type="journal article" date="2023" name="Plant J.">
        <title>The genome of the king protea, Protea cynaroides.</title>
        <authorList>
            <person name="Chang J."/>
            <person name="Duong T.A."/>
            <person name="Schoeman C."/>
            <person name="Ma X."/>
            <person name="Roodt D."/>
            <person name="Barker N."/>
            <person name="Li Z."/>
            <person name="Van de Peer Y."/>
            <person name="Mizrachi E."/>
        </authorList>
    </citation>
    <scope>NUCLEOTIDE SEQUENCE</scope>
    <source>
        <tissue evidence="8">Young leaves</tissue>
    </source>
</reference>
<evidence type="ECO:0000256" key="5">
    <source>
        <dbReference type="PROSITE-ProRule" id="PRU00325"/>
    </source>
</evidence>
<name>A0A9Q0GU74_9MAGN</name>
<dbReference type="EMBL" id="JAMYWD010000012">
    <property type="protein sequence ID" value="KAJ4953654.1"/>
    <property type="molecule type" value="Genomic_DNA"/>
</dbReference>
<keyword evidence="4 6" id="KW-0862">Zinc</keyword>
<dbReference type="InterPro" id="IPR007527">
    <property type="entry name" value="Znf_SWIM"/>
</dbReference>
<comment type="caution">
    <text evidence="8">The sequence shown here is derived from an EMBL/GenBank/DDBJ whole genome shotgun (WGS) entry which is preliminary data.</text>
</comment>
<dbReference type="SMART" id="SM00575">
    <property type="entry name" value="ZnF_PMZ"/>
    <property type="match status" value="1"/>
</dbReference>
<dbReference type="Pfam" id="PF04434">
    <property type="entry name" value="SWIM"/>
    <property type="match status" value="1"/>
</dbReference>
<evidence type="ECO:0000259" key="7">
    <source>
        <dbReference type="PROSITE" id="PS50966"/>
    </source>
</evidence>
<evidence type="ECO:0000256" key="6">
    <source>
        <dbReference type="RuleBase" id="RU367018"/>
    </source>
</evidence>
<evidence type="ECO:0000256" key="3">
    <source>
        <dbReference type="ARBA" id="ARBA00022771"/>
    </source>
</evidence>
<evidence type="ECO:0000313" key="8">
    <source>
        <dbReference type="EMBL" id="KAJ4953654.1"/>
    </source>
</evidence>
<comment type="function">
    <text evidence="6">Putative transcription activator involved in regulating light control of development.</text>
</comment>
<evidence type="ECO:0000256" key="2">
    <source>
        <dbReference type="ARBA" id="ARBA00022723"/>
    </source>
</evidence>
<keyword evidence="9" id="KW-1185">Reference proteome</keyword>
<evidence type="ECO:0000256" key="4">
    <source>
        <dbReference type="ARBA" id="ARBA00022833"/>
    </source>
</evidence>
<dbReference type="GO" id="GO:0006355">
    <property type="term" value="P:regulation of DNA-templated transcription"/>
    <property type="evidence" value="ECO:0007669"/>
    <property type="project" value="UniProtKB-UniRule"/>
</dbReference>
<dbReference type="InterPro" id="IPR006564">
    <property type="entry name" value="Znf_PMZ"/>
</dbReference>
<dbReference type="GO" id="GO:0008270">
    <property type="term" value="F:zinc ion binding"/>
    <property type="evidence" value="ECO:0007669"/>
    <property type="project" value="UniProtKB-UniRule"/>
</dbReference>
<evidence type="ECO:0000313" key="9">
    <source>
        <dbReference type="Proteomes" id="UP001141806"/>
    </source>
</evidence>
<accession>A0A9Q0GU74</accession>
<feature type="domain" description="SWIM-type" evidence="7">
    <location>
        <begin position="129"/>
        <end position="176"/>
    </location>
</feature>
<comment type="subcellular location">
    <subcellularLocation>
        <location evidence="6">Nucleus</location>
    </subcellularLocation>
</comment>
<comment type="similarity">
    <text evidence="1 6">Belongs to the FHY3/FAR1 family.</text>
</comment>
<keyword evidence="2 6" id="KW-0479">Metal-binding</keyword>
<dbReference type="PANTHER" id="PTHR31669:SF281">
    <property type="entry name" value="PROTEIN FAR1-RELATED SEQUENCE"/>
    <property type="match status" value="1"/>
</dbReference>
<dbReference type="PANTHER" id="PTHR31669">
    <property type="entry name" value="PROTEIN FAR1-RELATED SEQUENCE 10-RELATED"/>
    <property type="match status" value="1"/>
</dbReference>
<dbReference type="PROSITE" id="PS50966">
    <property type="entry name" value="ZF_SWIM"/>
    <property type="match status" value="1"/>
</dbReference>
<organism evidence="8 9">
    <name type="scientific">Protea cynaroides</name>
    <dbReference type="NCBI Taxonomy" id="273540"/>
    <lineage>
        <taxon>Eukaryota</taxon>
        <taxon>Viridiplantae</taxon>
        <taxon>Streptophyta</taxon>
        <taxon>Embryophyta</taxon>
        <taxon>Tracheophyta</taxon>
        <taxon>Spermatophyta</taxon>
        <taxon>Magnoliopsida</taxon>
        <taxon>Proteales</taxon>
        <taxon>Proteaceae</taxon>
        <taxon>Protea</taxon>
    </lineage>
</organism>
<protein>
    <recommendedName>
        <fullName evidence="6">Protein FAR1-RELATED SEQUENCE</fullName>
    </recommendedName>
</protein>
<dbReference type="AlphaFoldDB" id="A0A9Q0GU74"/>
<dbReference type="InterPro" id="IPR031052">
    <property type="entry name" value="FHY3/FAR1"/>
</dbReference>
<evidence type="ECO:0000256" key="1">
    <source>
        <dbReference type="ARBA" id="ARBA00005889"/>
    </source>
</evidence>
<proteinExistence type="inferred from homology"/>
<gene>
    <name evidence="8" type="ORF">NE237_030486</name>
</gene>
<sequence length="252" mass="28596">MSQNANFGASRYQKMLMDGPPHIIFTTPQELNVPNESSNPLEDAAELRLQSAHDLAGSHVPMEDKGKKDWMPELGMKFESEEQAYEFYNRYAVVDVYTPVIYEMFQKEYVESLDCVVRRCNEVGATTEYKVTVVEKTHEKNVTFNSLNGTILCSCKKFEFIGILCSHALKILDLRNIKVLPPQYILKRWTKDAKSGSIADGLPSHDINLAALLVNNSGNICFRFQIQHHQLSPLTFGQKYESLAFTNTFSNA</sequence>
<dbReference type="Proteomes" id="UP001141806">
    <property type="component" value="Unassembled WGS sequence"/>
</dbReference>